<dbReference type="Proteomes" id="UP000326757">
    <property type="component" value="Unassembled WGS sequence"/>
</dbReference>
<sequence>MTTSTSNTTLSTNSNPTTNLVDLVNHAVANTTISTITTLPAGAASPTKIVALRNAAEPKTSHSSHSRSTGIFRSEYEYLLYLLPPNFPKPAPPIGCIRVLSCCQCKFATAFPGEPHLHMHVSRFCKGGGRGKEGCHHQFCEGCVWDVVTEGEEINVGWKMPAKGDTYDEKLG</sequence>
<evidence type="ECO:0000313" key="2">
    <source>
        <dbReference type="Proteomes" id="UP000326757"/>
    </source>
</evidence>
<keyword evidence="2" id="KW-1185">Reference proteome</keyword>
<comment type="caution">
    <text evidence="1">The sequence shown here is derived from an EMBL/GenBank/DDBJ whole genome shotgun (WGS) entry which is preliminary data.</text>
</comment>
<proteinExistence type="predicted"/>
<dbReference type="AlphaFoldDB" id="A0A5N6K405"/>
<name>A0A5N6K405_MONLA</name>
<evidence type="ECO:0000313" key="1">
    <source>
        <dbReference type="EMBL" id="KAB8297086.1"/>
    </source>
</evidence>
<organism evidence="1 2">
    <name type="scientific">Monilinia laxa</name>
    <name type="common">Brown rot fungus</name>
    <name type="synonym">Sclerotinia laxa</name>
    <dbReference type="NCBI Taxonomy" id="61186"/>
    <lineage>
        <taxon>Eukaryota</taxon>
        <taxon>Fungi</taxon>
        <taxon>Dikarya</taxon>
        <taxon>Ascomycota</taxon>
        <taxon>Pezizomycotina</taxon>
        <taxon>Leotiomycetes</taxon>
        <taxon>Helotiales</taxon>
        <taxon>Sclerotiniaceae</taxon>
        <taxon>Monilinia</taxon>
    </lineage>
</organism>
<dbReference type="EMBL" id="VIGI01000008">
    <property type="protein sequence ID" value="KAB8297086.1"/>
    <property type="molecule type" value="Genomic_DNA"/>
</dbReference>
<reference evidence="1 2" key="1">
    <citation type="submission" date="2019-06" db="EMBL/GenBank/DDBJ databases">
        <title>Genome Sequence of the Brown Rot Fungal Pathogen Monilinia laxa.</title>
        <authorList>
            <person name="De Miccolis Angelini R.M."/>
            <person name="Landi L."/>
            <person name="Abate D."/>
            <person name="Pollastro S."/>
            <person name="Romanazzi G."/>
            <person name="Faretra F."/>
        </authorList>
    </citation>
    <scope>NUCLEOTIDE SEQUENCE [LARGE SCALE GENOMIC DNA]</scope>
    <source>
        <strain evidence="1 2">Mlax316</strain>
    </source>
</reference>
<protein>
    <submittedName>
        <fullName evidence="1">Uncharacterized protein</fullName>
    </submittedName>
</protein>
<accession>A0A5N6K405</accession>
<gene>
    <name evidence="1" type="ORF">EYC80_002474</name>
</gene>
<dbReference type="OrthoDB" id="10352309at2759"/>